<name>A0A6B0RMY5_9CETA</name>
<organism evidence="1 2">
    <name type="scientific">Bos mutus</name>
    <name type="common">wild yak</name>
    <dbReference type="NCBI Taxonomy" id="72004"/>
    <lineage>
        <taxon>Eukaryota</taxon>
        <taxon>Metazoa</taxon>
        <taxon>Chordata</taxon>
        <taxon>Craniata</taxon>
        <taxon>Vertebrata</taxon>
        <taxon>Euteleostomi</taxon>
        <taxon>Mammalia</taxon>
        <taxon>Eutheria</taxon>
        <taxon>Laurasiatheria</taxon>
        <taxon>Artiodactyla</taxon>
        <taxon>Ruminantia</taxon>
        <taxon>Pecora</taxon>
        <taxon>Bovidae</taxon>
        <taxon>Bovinae</taxon>
        <taxon>Bos</taxon>
    </lineage>
</organism>
<dbReference type="EMBL" id="VBQZ03000048">
    <property type="protein sequence ID" value="MXQ88703.1"/>
    <property type="molecule type" value="Genomic_DNA"/>
</dbReference>
<dbReference type="GO" id="GO:0001675">
    <property type="term" value="P:acrosome assembly"/>
    <property type="evidence" value="ECO:0007669"/>
    <property type="project" value="TreeGrafter"/>
</dbReference>
<dbReference type="AlphaFoldDB" id="A0A6B0RMY5"/>
<sequence length="182" mass="20289">MLEALRVFYGLREMLTTRDAPMVAGARCRLSNKTIVKEVEFGMCTVTCGIGIREVILTSGCPGGESKCIVRVEECRGPVDCGWGRPISESLEHVRLACVHTSPENRFKYIWRLLRPDQQAIILANDSAILEVHRDTHPKAFECETLDNNEIVASIRFTIYTTTGELNANFTGIMGFVNSAHL</sequence>
<evidence type="ECO:0008006" key="3">
    <source>
        <dbReference type="Google" id="ProtNLM"/>
    </source>
</evidence>
<dbReference type="Proteomes" id="UP000322234">
    <property type="component" value="Unassembled WGS sequence"/>
</dbReference>
<dbReference type="GO" id="GO:0002080">
    <property type="term" value="C:acrosomal membrane"/>
    <property type="evidence" value="ECO:0007669"/>
    <property type="project" value="InterPro"/>
</dbReference>
<evidence type="ECO:0000313" key="2">
    <source>
        <dbReference type="Proteomes" id="UP000322234"/>
    </source>
</evidence>
<evidence type="ECO:0000313" key="1">
    <source>
        <dbReference type="EMBL" id="MXQ88703.1"/>
    </source>
</evidence>
<dbReference type="PANTHER" id="PTHR47223">
    <property type="entry name" value="SPERM ACROSOME MEMBRANE-ASSOCIATED PROTEIN 1"/>
    <property type="match status" value="1"/>
</dbReference>
<proteinExistence type="predicted"/>
<comment type="caution">
    <text evidence="1">The sequence shown here is derived from an EMBL/GenBank/DDBJ whole genome shotgun (WGS) entry which is preliminary data.</text>
</comment>
<keyword evidence="2" id="KW-1185">Reference proteome</keyword>
<accession>A0A6B0RMY5</accession>
<gene>
    <name evidence="1" type="ORF">E5288_WYG003366</name>
</gene>
<dbReference type="PANTHER" id="PTHR47223:SF1">
    <property type="entry name" value="SPERM ACROSOME MEMBRANE-ASSOCIATED PROTEIN 1"/>
    <property type="match status" value="1"/>
</dbReference>
<dbReference type="InterPro" id="IPR037878">
    <property type="entry name" value="SPACA1"/>
</dbReference>
<reference evidence="1" key="1">
    <citation type="submission" date="2019-10" db="EMBL/GenBank/DDBJ databases">
        <title>The sequence and de novo assembly of the wild yak genome.</title>
        <authorList>
            <person name="Liu Y."/>
        </authorList>
    </citation>
    <scope>NUCLEOTIDE SEQUENCE [LARGE SCALE GENOMIC DNA]</scope>
    <source>
        <strain evidence="1">WY2019</strain>
    </source>
</reference>
<protein>
    <recommendedName>
        <fullName evidence="3">Sperm acrosome membrane-associated protein 1</fullName>
    </recommendedName>
</protein>